<dbReference type="SUPFAM" id="SSF46689">
    <property type="entry name" value="Homeodomain-like"/>
    <property type="match status" value="1"/>
</dbReference>
<comment type="caution">
    <text evidence="6">The sequence shown here is derived from an EMBL/GenBank/DDBJ whole genome shotgun (WGS) entry which is preliminary data.</text>
</comment>
<keyword evidence="3" id="KW-0804">Transcription</keyword>
<evidence type="ECO:0000259" key="5">
    <source>
        <dbReference type="PROSITE" id="PS50977"/>
    </source>
</evidence>
<evidence type="ECO:0000256" key="2">
    <source>
        <dbReference type="ARBA" id="ARBA00023125"/>
    </source>
</evidence>
<dbReference type="SUPFAM" id="SSF48498">
    <property type="entry name" value="Tetracyclin repressor-like, C-terminal domain"/>
    <property type="match status" value="1"/>
</dbReference>
<protein>
    <submittedName>
        <fullName evidence="6">WHG domain-containing protein</fullName>
    </submittedName>
</protein>
<accession>A0ABS7SCG9</accession>
<feature type="DNA-binding region" description="H-T-H motif" evidence="4">
    <location>
        <begin position="31"/>
        <end position="50"/>
    </location>
</feature>
<dbReference type="PROSITE" id="PS50977">
    <property type="entry name" value="HTH_TETR_2"/>
    <property type="match status" value="1"/>
</dbReference>
<dbReference type="EMBL" id="JAGSHT010000016">
    <property type="protein sequence ID" value="MBZ2197870.1"/>
    <property type="molecule type" value="Genomic_DNA"/>
</dbReference>
<dbReference type="InterPro" id="IPR036271">
    <property type="entry name" value="Tet_transcr_reg_TetR-rel_C_sf"/>
</dbReference>
<dbReference type="Proteomes" id="UP000826651">
    <property type="component" value="Unassembled WGS sequence"/>
</dbReference>
<dbReference type="Gene3D" id="1.10.10.60">
    <property type="entry name" value="Homeodomain-like"/>
    <property type="match status" value="1"/>
</dbReference>
<keyword evidence="7" id="KW-1185">Reference proteome</keyword>
<feature type="domain" description="HTH tetR-type" evidence="5">
    <location>
        <begin position="5"/>
        <end position="68"/>
    </location>
</feature>
<evidence type="ECO:0000256" key="3">
    <source>
        <dbReference type="ARBA" id="ARBA00023163"/>
    </source>
</evidence>
<dbReference type="InterPro" id="IPR025996">
    <property type="entry name" value="MT1864/Rv1816-like_C"/>
</dbReference>
<gene>
    <name evidence="6" type="ORF">KCQ71_17040</name>
</gene>
<dbReference type="InterPro" id="IPR001647">
    <property type="entry name" value="HTH_TetR"/>
</dbReference>
<evidence type="ECO:0000313" key="6">
    <source>
        <dbReference type="EMBL" id="MBZ2197870.1"/>
    </source>
</evidence>
<dbReference type="Gene3D" id="1.10.357.10">
    <property type="entry name" value="Tetracycline Repressor, domain 2"/>
    <property type="match status" value="1"/>
</dbReference>
<dbReference type="InterPro" id="IPR009057">
    <property type="entry name" value="Homeodomain-like_sf"/>
</dbReference>
<organism evidence="6 7">
    <name type="scientific">Occultella gossypii</name>
    <dbReference type="NCBI Taxonomy" id="2800820"/>
    <lineage>
        <taxon>Bacteria</taxon>
        <taxon>Bacillati</taxon>
        <taxon>Actinomycetota</taxon>
        <taxon>Actinomycetes</taxon>
        <taxon>Micrococcales</taxon>
        <taxon>Ruaniaceae</taxon>
        <taxon>Occultella</taxon>
    </lineage>
</organism>
<proteinExistence type="predicted"/>
<evidence type="ECO:0000313" key="7">
    <source>
        <dbReference type="Proteomes" id="UP000826651"/>
    </source>
</evidence>
<keyword evidence="1" id="KW-0805">Transcription regulation</keyword>
<sequence length="195" mass="20661">MPRAGLSRKALTETALAIIDEGGPRAFDNLTLAAVAAKHGVSTPSLYKHVGSLADLRRDVALESVRAFTRALSRATVGRAGADAVVSLAEGMRAFAEGTPARYLAAQHAGDPDEPADAAIIEASAETFEVTTSALRGYDFTPDRAIDAIRVFRSAIHGFVLLELEGGFGLPRDLDISFDALVIMLVRGLEELARD</sequence>
<dbReference type="Pfam" id="PF13305">
    <property type="entry name" value="TetR_C_33"/>
    <property type="match status" value="1"/>
</dbReference>
<evidence type="ECO:0000256" key="4">
    <source>
        <dbReference type="PROSITE-ProRule" id="PRU00335"/>
    </source>
</evidence>
<reference evidence="6 7" key="1">
    <citation type="submission" date="2021-04" db="EMBL/GenBank/DDBJ databases">
        <title>Ruania sp. nov., isolated from sandy soil of mangrove forest.</title>
        <authorList>
            <person name="Ge X."/>
            <person name="Huang R."/>
            <person name="Liu W."/>
        </authorList>
    </citation>
    <scope>NUCLEOTIDE SEQUENCE [LARGE SCALE GENOMIC DNA]</scope>
    <source>
        <strain evidence="6 7">N2-46</strain>
    </source>
</reference>
<keyword evidence="2 4" id="KW-0238">DNA-binding</keyword>
<evidence type="ECO:0000256" key="1">
    <source>
        <dbReference type="ARBA" id="ARBA00023015"/>
    </source>
</evidence>
<dbReference type="RefSeq" id="WP_223408080.1">
    <property type="nucleotide sequence ID" value="NZ_JAGSHT010000016.1"/>
</dbReference>
<name>A0ABS7SCG9_9MICO</name>